<organism evidence="1">
    <name type="scientific">uncultured Caudovirales phage</name>
    <dbReference type="NCBI Taxonomy" id="2100421"/>
    <lineage>
        <taxon>Viruses</taxon>
        <taxon>Duplodnaviria</taxon>
        <taxon>Heunggongvirae</taxon>
        <taxon>Uroviricota</taxon>
        <taxon>Caudoviricetes</taxon>
        <taxon>Peduoviridae</taxon>
        <taxon>Maltschvirus</taxon>
        <taxon>Maltschvirus maltsch</taxon>
    </lineage>
</organism>
<proteinExistence type="predicted"/>
<dbReference type="Pfam" id="PF10991">
    <property type="entry name" value="Enc34_ssDNA-bd"/>
    <property type="match status" value="1"/>
</dbReference>
<dbReference type="SUPFAM" id="SSF50249">
    <property type="entry name" value="Nucleic acid-binding proteins"/>
    <property type="match status" value="1"/>
</dbReference>
<dbReference type="Gene3D" id="2.40.50.140">
    <property type="entry name" value="Nucleic acid-binding proteins"/>
    <property type="match status" value="1"/>
</dbReference>
<protein>
    <recommendedName>
        <fullName evidence="2">DUF2815 family protein</fullName>
    </recommendedName>
</protein>
<name>A0A6J5KTW0_9CAUD</name>
<accession>A0A6J5KTW0</accession>
<dbReference type="EMBL" id="LR796182">
    <property type="protein sequence ID" value="CAB4124732.1"/>
    <property type="molecule type" value="Genomic_DNA"/>
</dbReference>
<dbReference type="InterPro" id="IPR012340">
    <property type="entry name" value="NA-bd_OB-fold"/>
</dbReference>
<dbReference type="InterPro" id="IPR022595">
    <property type="entry name" value="Enc34_ssDNA-bd"/>
</dbReference>
<evidence type="ECO:0000313" key="1">
    <source>
        <dbReference type="EMBL" id="CAB4124732.1"/>
    </source>
</evidence>
<reference evidence="1" key="1">
    <citation type="submission" date="2020-04" db="EMBL/GenBank/DDBJ databases">
        <authorList>
            <person name="Chiriac C."/>
            <person name="Salcher M."/>
            <person name="Ghai R."/>
            <person name="Kavagutti S V."/>
        </authorList>
    </citation>
    <scope>NUCLEOTIDE SEQUENCE</scope>
</reference>
<evidence type="ECO:0008006" key="2">
    <source>
        <dbReference type="Google" id="ProtNLM"/>
    </source>
</evidence>
<sequence length="181" mass="19681">MTKLTIGPGRLSFPAIFEPASAEMGGKYQLTILLPPDYDTKPLFAALEEAAVAKWGADKSKWPKNMNGPKSVIRDAAEKSHLAGYEPGWKFISLKSKAQPGIVGPLRESVTDPKEAYAGRWVRVTARAFAYDTVLKGVGFGLQNTQLLSHDTAFSGAGRAQDDFDDYAEELGGEKKSDWAD</sequence>
<gene>
    <name evidence="1" type="ORF">UFOVP62_27</name>
</gene>